<dbReference type="Proteomes" id="UP000887565">
    <property type="component" value="Unplaced"/>
</dbReference>
<sequence>MEQIVKSLKRSARKLNPIGKYNTILRKTTDGYLQMNYVPSIAFRSEPKFRLSVPFRRKRMRPITLVKGHLYLPFPTERNKTDCNRRNVGSERNAIDGARFCWELHGRSFFAKLYYTFPPKVRDIESKLDLLIDFHNPTYNHKNFGQFPTTSCQPPGGNSNNGNRSKLTATGPMSSSSLLFNKEVKKSQVSMRRALLTKRSSELNVLHSNKNDANNEDVGKNEVGQTSVMKLWSEGAGPAMVRETSLGSPKCYLTVERTDLHNVTPGDTESESPKGDDDSDDNCFLLDSDATVASSHI</sequence>
<reference evidence="3" key="1">
    <citation type="submission" date="2022-11" db="UniProtKB">
        <authorList>
            <consortium name="WormBaseParasite"/>
        </authorList>
    </citation>
    <scope>IDENTIFICATION</scope>
</reference>
<feature type="region of interest" description="Disordered" evidence="1">
    <location>
        <begin position="262"/>
        <end position="285"/>
    </location>
</feature>
<organism evidence="2 3">
    <name type="scientific">Romanomermis culicivorax</name>
    <name type="common">Nematode worm</name>
    <dbReference type="NCBI Taxonomy" id="13658"/>
    <lineage>
        <taxon>Eukaryota</taxon>
        <taxon>Metazoa</taxon>
        <taxon>Ecdysozoa</taxon>
        <taxon>Nematoda</taxon>
        <taxon>Enoplea</taxon>
        <taxon>Dorylaimia</taxon>
        <taxon>Mermithida</taxon>
        <taxon>Mermithoidea</taxon>
        <taxon>Mermithidae</taxon>
        <taxon>Romanomermis</taxon>
    </lineage>
</organism>
<feature type="compositionally biased region" description="Polar residues" evidence="1">
    <location>
        <begin position="164"/>
        <end position="174"/>
    </location>
</feature>
<evidence type="ECO:0000313" key="3">
    <source>
        <dbReference type="WBParaSite" id="nRc.2.0.1.t19353-RA"/>
    </source>
</evidence>
<accession>A0A915J091</accession>
<evidence type="ECO:0000313" key="2">
    <source>
        <dbReference type="Proteomes" id="UP000887565"/>
    </source>
</evidence>
<protein>
    <submittedName>
        <fullName evidence="3">Uncharacterized protein</fullName>
    </submittedName>
</protein>
<dbReference type="WBParaSite" id="nRc.2.0.1.t19353-RA">
    <property type="protein sequence ID" value="nRc.2.0.1.t19353-RA"/>
    <property type="gene ID" value="nRc.2.0.1.g19353"/>
</dbReference>
<name>A0A915J091_ROMCU</name>
<evidence type="ECO:0000256" key="1">
    <source>
        <dbReference type="SAM" id="MobiDB-lite"/>
    </source>
</evidence>
<proteinExistence type="predicted"/>
<keyword evidence="2" id="KW-1185">Reference proteome</keyword>
<feature type="region of interest" description="Disordered" evidence="1">
    <location>
        <begin position="145"/>
        <end position="174"/>
    </location>
</feature>
<dbReference type="AlphaFoldDB" id="A0A915J091"/>